<keyword evidence="2" id="KW-1185">Reference proteome</keyword>
<accession>A0ABN5C0L6</accession>
<evidence type="ECO:0000313" key="1">
    <source>
        <dbReference type="EMBL" id="ATC90448.1"/>
    </source>
</evidence>
<organism evidence="1 2">
    <name type="scientific">Pseudoalteromonas issachenkonii</name>
    <dbReference type="NCBI Taxonomy" id="152297"/>
    <lineage>
        <taxon>Bacteria</taxon>
        <taxon>Pseudomonadati</taxon>
        <taxon>Pseudomonadota</taxon>
        <taxon>Gammaproteobacteria</taxon>
        <taxon>Alteromonadales</taxon>
        <taxon>Pseudoalteromonadaceae</taxon>
        <taxon>Pseudoalteromonas</taxon>
    </lineage>
</organism>
<name>A0ABN5C0L6_9GAMM</name>
<dbReference type="Proteomes" id="UP000217258">
    <property type="component" value="Chromosome I"/>
</dbReference>
<reference evidence="1 2" key="1">
    <citation type="submission" date="2015-06" db="EMBL/GenBank/DDBJ databases">
        <authorList>
            <person name="Xie B.-B."/>
            <person name="Rong J.-C."/>
            <person name="Qin Q.-L."/>
            <person name="Zhang Y.-Z."/>
        </authorList>
    </citation>
    <scope>NUCLEOTIDE SEQUENCE [LARGE SCALE GENOMIC DNA]</scope>
    <source>
        <strain evidence="1 2">KMM 3549</strain>
    </source>
</reference>
<gene>
    <name evidence="1" type="ORF">PISS_a1528</name>
</gene>
<dbReference type="EMBL" id="CP011030">
    <property type="protein sequence ID" value="ATC90448.1"/>
    <property type="molecule type" value="Genomic_DNA"/>
</dbReference>
<sequence length="39" mass="4735">MSYFSAISIYSFNDSHYLFFDKISVSLNINKVTRRYFIF</sequence>
<evidence type="ECO:0000313" key="2">
    <source>
        <dbReference type="Proteomes" id="UP000217258"/>
    </source>
</evidence>
<proteinExistence type="predicted"/>
<protein>
    <submittedName>
        <fullName evidence="1">Uncharacterized protein</fullName>
    </submittedName>
</protein>